<dbReference type="Proteomes" id="UP001597040">
    <property type="component" value="Unassembled WGS sequence"/>
</dbReference>
<feature type="transmembrane region" description="Helical" evidence="6">
    <location>
        <begin position="300"/>
        <end position="319"/>
    </location>
</feature>
<comment type="subcellular location">
    <subcellularLocation>
        <location evidence="1">Cell membrane</location>
        <topology evidence="1">Multi-pass membrane protein</topology>
    </subcellularLocation>
</comment>
<comment type="caution">
    <text evidence="8">The sequence shown here is derived from an EMBL/GenBank/DDBJ whole genome shotgun (WGS) entry which is preliminary data.</text>
</comment>
<feature type="transmembrane region" description="Helical" evidence="6">
    <location>
        <begin position="366"/>
        <end position="383"/>
    </location>
</feature>
<evidence type="ECO:0000256" key="2">
    <source>
        <dbReference type="ARBA" id="ARBA00022448"/>
    </source>
</evidence>
<dbReference type="RefSeq" id="WP_390363265.1">
    <property type="nucleotide sequence ID" value="NZ_JBHTKJ010000041.1"/>
</dbReference>
<evidence type="ECO:0000313" key="8">
    <source>
        <dbReference type="EMBL" id="MFD1039607.1"/>
    </source>
</evidence>
<dbReference type="InterPro" id="IPR011701">
    <property type="entry name" value="MFS"/>
</dbReference>
<evidence type="ECO:0000256" key="5">
    <source>
        <dbReference type="ARBA" id="ARBA00023136"/>
    </source>
</evidence>
<evidence type="ECO:0000259" key="7">
    <source>
        <dbReference type="PROSITE" id="PS50850"/>
    </source>
</evidence>
<feature type="transmembrane region" description="Helical" evidence="6">
    <location>
        <begin position="21"/>
        <end position="40"/>
    </location>
</feature>
<feature type="transmembrane region" description="Helical" evidence="6">
    <location>
        <begin position="277"/>
        <end position="294"/>
    </location>
</feature>
<dbReference type="InterPro" id="IPR020846">
    <property type="entry name" value="MFS_dom"/>
</dbReference>
<dbReference type="Pfam" id="PF07690">
    <property type="entry name" value="MFS_1"/>
    <property type="match status" value="1"/>
</dbReference>
<feature type="transmembrane region" description="Helical" evidence="6">
    <location>
        <begin position="170"/>
        <end position="192"/>
    </location>
</feature>
<dbReference type="SUPFAM" id="SSF103473">
    <property type="entry name" value="MFS general substrate transporter"/>
    <property type="match status" value="1"/>
</dbReference>
<gene>
    <name evidence="8" type="ORF">ACFQ3N_14555</name>
</gene>
<evidence type="ECO:0000313" key="9">
    <source>
        <dbReference type="Proteomes" id="UP001597040"/>
    </source>
</evidence>
<sequence>MNNKKEEQPIWTKSFISISMTQFMVFLVFYTLLTTLPVYVINNLGQTEADGGLVVTVMLLAAIIVRPLSAKFLDQIGKKKGLVISIVIFTVTTFLYIWIDQFIPLLGLRFFHGLSFGVITTATGAIAADIIPPARRGAGLGYFAMSMNLAIVVGPFIGLTLLQFVSFQTLFIVLSVLMIGGIVSSVLVNIPMTNKDKTTTFKLSLHDLIELKALPIALISSIIALTYSSIISFISVYAESINLSTTASYFFLTFAVVMIISRPSLGRAFDTKGPKFVILPCLFIFAIGLVVLSFTNSSLMLLLSAGLIGLGYGTLLPSFQTMAIQAADHSRSGHATATFFMLYDSGIAAGSFVWGIVIASLGFEKLYVICAVFVLIVMVLFNFHERRTKITV</sequence>
<dbReference type="PANTHER" id="PTHR23531:SF2">
    <property type="entry name" value="PERMEASE"/>
    <property type="match status" value="1"/>
</dbReference>
<dbReference type="InterPro" id="IPR036259">
    <property type="entry name" value="MFS_trans_sf"/>
</dbReference>
<feature type="domain" description="Major facilitator superfamily (MFS) profile" evidence="7">
    <location>
        <begin position="14"/>
        <end position="389"/>
    </location>
</feature>
<feature type="transmembrane region" description="Helical" evidence="6">
    <location>
        <begin position="340"/>
        <end position="360"/>
    </location>
</feature>
<reference evidence="9" key="1">
    <citation type="journal article" date="2019" name="Int. J. Syst. Evol. Microbiol.">
        <title>The Global Catalogue of Microorganisms (GCM) 10K type strain sequencing project: providing services to taxonomists for standard genome sequencing and annotation.</title>
        <authorList>
            <consortium name="The Broad Institute Genomics Platform"/>
            <consortium name="The Broad Institute Genome Sequencing Center for Infectious Disease"/>
            <person name="Wu L."/>
            <person name="Ma J."/>
        </authorList>
    </citation>
    <scope>NUCLEOTIDE SEQUENCE [LARGE SCALE GENOMIC DNA]</scope>
    <source>
        <strain evidence="9">CCUG 56754</strain>
    </source>
</reference>
<feature type="transmembrane region" description="Helical" evidence="6">
    <location>
        <begin position="246"/>
        <end position="265"/>
    </location>
</feature>
<organism evidence="8 9">
    <name type="scientific">Virgibacillus byunsanensis</name>
    <dbReference type="NCBI Taxonomy" id="570945"/>
    <lineage>
        <taxon>Bacteria</taxon>
        <taxon>Bacillati</taxon>
        <taxon>Bacillota</taxon>
        <taxon>Bacilli</taxon>
        <taxon>Bacillales</taxon>
        <taxon>Bacillaceae</taxon>
        <taxon>Virgibacillus</taxon>
    </lineage>
</organism>
<keyword evidence="2" id="KW-0813">Transport</keyword>
<keyword evidence="3 6" id="KW-0812">Transmembrane</keyword>
<keyword evidence="9" id="KW-1185">Reference proteome</keyword>
<dbReference type="EMBL" id="JBHTKJ010000041">
    <property type="protein sequence ID" value="MFD1039607.1"/>
    <property type="molecule type" value="Genomic_DNA"/>
</dbReference>
<dbReference type="InterPro" id="IPR052714">
    <property type="entry name" value="MFS_Exporter"/>
</dbReference>
<evidence type="ECO:0000256" key="3">
    <source>
        <dbReference type="ARBA" id="ARBA00022692"/>
    </source>
</evidence>
<name>A0ABW3LPN6_9BACI</name>
<feature type="transmembrane region" description="Helical" evidence="6">
    <location>
        <begin position="111"/>
        <end position="131"/>
    </location>
</feature>
<feature type="transmembrane region" description="Helical" evidence="6">
    <location>
        <begin position="143"/>
        <end position="164"/>
    </location>
</feature>
<feature type="transmembrane region" description="Helical" evidence="6">
    <location>
        <begin position="213"/>
        <end position="234"/>
    </location>
</feature>
<proteinExistence type="predicted"/>
<evidence type="ECO:0000256" key="1">
    <source>
        <dbReference type="ARBA" id="ARBA00004651"/>
    </source>
</evidence>
<dbReference type="CDD" id="cd17489">
    <property type="entry name" value="MFS_YfcJ_like"/>
    <property type="match status" value="1"/>
</dbReference>
<accession>A0ABW3LPN6</accession>
<keyword evidence="5 6" id="KW-0472">Membrane</keyword>
<protein>
    <submittedName>
        <fullName evidence="8">MFS transporter</fullName>
    </submittedName>
</protein>
<dbReference type="Gene3D" id="1.20.1250.20">
    <property type="entry name" value="MFS general substrate transporter like domains"/>
    <property type="match status" value="1"/>
</dbReference>
<evidence type="ECO:0000256" key="6">
    <source>
        <dbReference type="SAM" id="Phobius"/>
    </source>
</evidence>
<keyword evidence="4 6" id="KW-1133">Transmembrane helix</keyword>
<dbReference type="PROSITE" id="PS50850">
    <property type="entry name" value="MFS"/>
    <property type="match status" value="1"/>
</dbReference>
<evidence type="ECO:0000256" key="4">
    <source>
        <dbReference type="ARBA" id="ARBA00022989"/>
    </source>
</evidence>
<dbReference type="PANTHER" id="PTHR23531">
    <property type="entry name" value="QUINOLENE RESISTANCE PROTEIN NORA"/>
    <property type="match status" value="1"/>
</dbReference>
<feature type="transmembrane region" description="Helical" evidence="6">
    <location>
        <begin position="52"/>
        <end position="69"/>
    </location>
</feature>
<feature type="transmembrane region" description="Helical" evidence="6">
    <location>
        <begin position="81"/>
        <end position="99"/>
    </location>
</feature>